<proteinExistence type="inferred from homology"/>
<dbReference type="Proteomes" id="UP001595776">
    <property type="component" value="Unassembled WGS sequence"/>
</dbReference>
<evidence type="ECO:0000256" key="2">
    <source>
        <dbReference type="ARBA" id="ARBA00022448"/>
    </source>
</evidence>
<keyword evidence="2" id="KW-0813">Transport</keyword>
<dbReference type="NCBIfam" id="TIGR01730">
    <property type="entry name" value="RND_mfp"/>
    <property type="match status" value="1"/>
</dbReference>
<comment type="similarity">
    <text evidence="1">Belongs to the membrane fusion protein (MFP) (TC 8.A.1) family.</text>
</comment>
<gene>
    <name evidence="7" type="ORF">ACFO5Q_16965</name>
</gene>
<sequence>MNTNVNSPITALMLGISLLTVNSILSFPVDASAADQVSLGNADGLDNGYNPDEQDKPGHDDHDDEDDHGDDHDDEDDHGDEGDHGDEEEGLIELSRSQMAAANISVGTLWLQNVPDQLSAPGEVLSDAYSNWKVSVRTPSLVKARHIALGSRVKENDPIATLFSEEMAVAQSSFLVARDEWVRVQALGKAVTGNPRFIQAEQSYLATKAKLNILGMSASSLNKIDSTGFVPSMGEYVLTAPTEGIVLNDSFVQGAWVETGTELAELTNERQLWIEAKIPASLGETITAGESALIESDGGEFTARVIQQAHIVDHETRTRVIRLIVENPDEKLHPGHFVNVKFNLSSGGPALAVPETALMRSQDGDWQVFVEEDTGQFRAQEVAIVRKTSSLTVIEGIDAGSRIALTGAFFLASEQAKAGFDIHGH</sequence>
<protein>
    <submittedName>
        <fullName evidence="7">Efflux RND transporter periplasmic adaptor subunit</fullName>
    </submittedName>
</protein>
<evidence type="ECO:0000259" key="5">
    <source>
        <dbReference type="Pfam" id="PF25954"/>
    </source>
</evidence>
<feature type="signal peptide" evidence="4">
    <location>
        <begin position="1"/>
        <end position="33"/>
    </location>
</feature>
<evidence type="ECO:0000256" key="1">
    <source>
        <dbReference type="ARBA" id="ARBA00009477"/>
    </source>
</evidence>
<dbReference type="Gene3D" id="2.40.30.170">
    <property type="match status" value="1"/>
</dbReference>
<dbReference type="Gene3D" id="2.40.420.20">
    <property type="match status" value="1"/>
</dbReference>
<dbReference type="InterPro" id="IPR058647">
    <property type="entry name" value="BSH_CzcB-like"/>
</dbReference>
<keyword evidence="8" id="KW-1185">Reference proteome</keyword>
<evidence type="ECO:0000256" key="3">
    <source>
        <dbReference type="SAM" id="MobiDB-lite"/>
    </source>
</evidence>
<evidence type="ECO:0000259" key="6">
    <source>
        <dbReference type="Pfam" id="PF25973"/>
    </source>
</evidence>
<dbReference type="SUPFAM" id="SSF111369">
    <property type="entry name" value="HlyD-like secretion proteins"/>
    <property type="match status" value="1"/>
</dbReference>
<evidence type="ECO:0000313" key="8">
    <source>
        <dbReference type="Proteomes" id="UP001595776"/>
    </source>
</evidence>
<accession>A0ABV8UFX3</accession>
<feature type="domain" description="CzcB-like barrel-sandwich hybrid" evidence="6">
    <location>
        <begin position="133"/>
        <end position="267"/>
    </location>
</feature>
<evidence type="ECO:0000313" key="7">
    <source>
        <dbReference type="EMBL" id="MFC4349546.1"/>
    </source>
</evidence>
<dbReference type="InterPro" id="IPR006143">
    <property type="entry name" value="RND_pump_MFP"/>
</dbReference>
<organism evidence="7 8">
    <name type="scientific">Kordiimonas lipolytica</name>
    <dbReference type="NCBI Taxonomy" id="1662421"/>
    <lineage>
        <taxon>Bacteria</taxon>
        <taxon>Pseudomonadati</taxon>
        <taxon>Pseudomonadota</taxon>
        <taxon>Alphaproteobacteria</taxon>
        <taxon>Kordiimonadales</taxon>
        <taxon>Kordiimonadaceae</taxon>
        <taxon>Kordiimonas</taxon>
    </lineage>
</organism>
<comment type="caution">
    <text evidence="7">The sequence shown here is derived from an EMBL/GenBank/DDBJ whole genome shotgun (WGS) entry which is preliminary data.</text>
</comment>
<evidence type="ECO:0000256" key="4">
    <source>
        <dbReference type="SAM" id="SignalP"/>
    </source>
</evidence>
<feature type="chain" id="PRO_5045337774" evidence="4">
    <location>
        <begin position="34"/>
        <end position="425"/>
    </location>
</feature>
<name>A0ABV8UFX3_9PROT</name>
<dbReference type="RefSeq" id="WP_082719917.1">
    <property type="nucleotide sequence ID" value="NZ_JBHSCR010000031.1"/>
</dbReference>
<dbReference type="Pfam" id="PF25973">
    <property type="entry name" value="BSH_CzcB"/>
    <property type="match status" value="1"/>
</dbReference>
<dbReference type="Pfam" id="PF25954">
    <property type="entry name" value="Beta-barrel_RND_2"/>
    <property type="match status" value="1"/>
</dbReference>
<reference evidence="8" key="1">
    <citation type="journal article" date="2019" name="Int. J. Syst. Evol. Microbiol.">
        <title>The Global Catalogue of Microorganisms (GCM) 10K type strain sequencing project: providing services to taxonomists for standard genome sequencing and annotation.</title>
        <authorList>
            <consortium name="The Broad Institute Genomics Platform"/>
            <consortium name="The Broad Institute Genome Sequencing Center for Infectious Disease"/>
            <person name="Wu L."/>
            <person name="Ma J."/>
        </authorList>
    </citation>
    <scope>NUCLEOTIDE SEQUENCE [LARGE SCALE GENOMIC DNA]</scope>
    <source>
        <strain evidence="8">CGMCC 1.15304</strain>
    </source>
</reference>
<dbReference type="PANTHER" id="PTHR30097:SF15">
    <property type="entry name" value="CATION EFFLUX SYSTEM PROTEIN CUSB"/>
    <property type="match status" value="1"/>
</dbReference>
<feature type="compositionally biased region" description="Acidic residues" evidence="3">
    <location>
        <begin position="62"/>
        <end position="88"/>
    </location>
</feature>
<keyword evidence="4" id="KW-0732">Signal</keyword>
<feature type="region of interest" description="Disordered" evidence="3">
    <location>
        <begin position="42"/>
        <end position="88"/>
    </location>
</feature>
<dbReference type="EMBL" id="JBHSCR010000031">
    <property type="protein sequence ID" value="MFC4349546.1"/>
    <property type="molecule type" value="Genomic_DNA"/>
</dbReference>
<feature type="domain" description="CusB-like beta-barrel" evidence="5">
    <location>
        <begin position="271"/>
        <end position="343"/>
    </location>
</feature>
<dbReference type="InterPro" id="IPR058792">
    <property type="entry name" value="Beta-barrel_RND_2"/>
</dbReference>
<dbReference type="InterPro" id="IPR051909">
    <property type="entry name" value="MFP_Cation_Efflux"/>
</dbReference>
<dbReference type="PANTHER" id="PTHR30097">
    <property type="entry name" value="CATION EFFLUX SYSTEM PROTEIN CUSB"/>
    <property type="match status" value="1"/>
</dbReference>